<dbReference type="Proteomes" id="UP000547510">
    <property type="component" value="Unassembled WGS sequence"/>
</dbReference>
<dbReference type="Pfam" id="PF20703">
    <property type="entry name" value="nSTAND1"/>
    <property type="match status" value="1"/>
</dbReference>
<feature type="domain" description="Novel STAND NTPase 1" evidence="2">
    <location>
        <begin position="190"/>
        <end position="543"/>
    </location>
</feature>
<dbReference type="CDD" id="cd00267">
    <property type="entry name" value="ABC_ATPase"/>
    <property type="match status" value="1"/>
</dbReference>
<dbReference type="SUPFAM" id="SSF50494">
    <property type="entry name" value="Trypsin-like serine proteases"/>
    <property type="match status" value="1"/>
</dbReference>
<proteinExistence type="predicted"/>
<keyword evidence="3" id="KW-0067">ATP-binding</keyword>
<dbReference type="InterPro" id="IPR011047">
    <property type="entry name" value="Quinoprotein_ADH-like_sf"/>
</dbReference>
<dbReference type="Gene3D" id="2.40.10.120">
    <property type="match status" value="1"/>
</dbReference>
<sequence length="1286" mass="139456">MELAERAVVRVFRDGEPFGIGVLVAADLVLTCAHLVGADEVEVDFPLLGERTTARVEYRSDELDVAGLRLAATPARARAVRVVAHDGIRDHRVRTFGVPANRPDGVWSQGVVRGAIAGGRIHIEDDRAHGLPMLQGFSGSPVIDDDLGAVVGMVVEVEARREHRIGYALSGAALHDAWPELAATAAQPSPFRGLEPFRPQDAEYFFGRGQRADELTGRLDRDGVLVVTGPSGCGKSSLVLAGLLPRLDAEKVVFRPATGSTPWAALSAALDVDVTPGHAEDALNRVLVRRAPSRLTVVVDQFDEALAQRPDEAADLLEELLEAVQTRTPRIDLVVTTTSDPLHRLLGDARFSAVAGYTATIGAPSTPELRDAVEGPLRQAGMPVLQEGLADALLDDLADERNPLPLLEFTLTLLWERQERGVLTHRAYRDLGGVAGAVSTYAEHISERFDPVELRRVLTQLVSPLESGGFVRRAVPPDRLGPIASELARTRLVTLGPSTVELVHEALVRHWARLRQWVEEDREFRLWQDEVERVTRRWVDTRERALLLRGKALRKAVEMAKEHEPTAEQRSFITASAAGNLRRIALRTLAIGMVISLTISLTYAVTRFIGQEGEVAADRAADALLGRGSSMPDRLVNTLRAFRTADRLDTRGLLRTWSRDLRFASVVLTGDAKLNPSGTRIARYAAENRSEIWDVTTDTPSTLDIPAAGERVWAGDDLLITNAGQGDVTVWDARTGRSVRELDADLVRADATGRWIAYGRLDATEVTLLDLQGGERKIPLPGKLFYNRQAPEGAVMLGGVLPTGEVVIHHEGKQSVAGGRDLPVETFEVVPGRPEPTVTRCADNVLRMTGFFSGATLAEVDTVANGCRSGEFSPDGRAVALLGNTELQPGLLRVGPIGDLRRVQAPRGTSVEHVVLEPSGVTRVVLDERGTAIVLRVPPPDDLDRALADAEEASFTPDGAHVVLLFADGRVEAWSREGRTRTGRIGERPRKAPSTSYAFSPDSRTLATREDVHRVTLWNLPDLAPLGGLTAPGPAPTEAEQAFAAPQFLDDHRLLVRRVHDVSVWEARTGKPAGTPFTVPAGPYGYPGLVGVDEDEIAALTPDKRLRRYTVATGLEVPGSDFALAEAADGPAPVAEEDGELLAVRQGRSVVIVDLVEHGEVDRLPVPDNVTVERLRFRDEDRLEITLAGNEPWDAAGGGTAVQLWERNLMWGAPRLLGRSDRRVTRLPDPAVPGYPNAGDEHGGLESGDPAEWVAALCGVVARSRFDQDDRDVPTGSFEGPVCREE</sequence>
<name>A0A841CFJ8_9PSEU</name>
<dbReference type="InterPro" id="IPR015943">
    <property type="entry name" value="WD40/YVTN_repeat-like_dom_sf"/>
</dbReference>
<dbReference type="RefSeq" id="WP_184689793.1">
    <property type="nucleotide sequence ID" value="NZ_JACHJN010000002.1"/>
</dbReference>
<dbReference type="Gene3D" id="3.40.50.300">
    <property type="entry name" value="P-loop containing nucleotide triphosphate hydrolases"/>
    <property type="match status" value="1"/>
</dbReference>
<feature type="compositionally biased region" description="Basic and acidic residues" evidence="1">
    <location>
        <begin position="978"/>
        <end position="990"/>
    </location>
</feature>
<dbReference type="Gene3D" id="2.130.10.10">
    <property type="entry name" value="YVTN repeat-like/Quinoprotein amine dehydrogenase"/>
    <property type="match status" value="2"/>
</dbReference>
<evidence type="ECO:0000313" key="3">
    <source>
        <dbReference type="EMBL" id="MBB5955144.1"/>
    </source>
</evidence>
<dbReference type="InterPro" id="IPR049052">
    <property type="entry name" value="nSTAND1"/>
</dbReference>
<dbReference type="Pfam" id="PF13365">
    <property type="entry name" value="Trypsin_2"/>
    <property type="match status" value="1"/>
</dbReference>
<comment type="caution">
    <text evidence="3">The sequence shown here is derived from an EMBL/GenBank/DDBJ whole genome shotgun (WGS) entry which is preliminary data.</text>
</comment>
<protein>
    <submittedName>
        <fullName evidence="3">WD40 repeat protein/energy-coupling factor transporter ATP-binding protein EcfA2</fullName>
    </submittedName>
</protein>
<dbReference type="GO" id="GO:0005524">
    <property type="term" value="F:ATP binding"/>
    <property type="evidence" value="ECO:0007669"/>
    <property type="project" value="UniProtKB-KW"/>
</dbReference>
<keyword evidence="4" id="KW-1185">Reference proteome</keyword>
<gene>
    <name evidence="3" type="ORF">FHS29_001714</name>
</gene>
<organism evidence="3 4">
    <name type="scientific">Saccharothrix tamanrassetensis</name>
    <dbReference type="NCBI Taxonomy" id="1051531"/>
    <lineage>
        <taxon>Bacteria</taxon>
        <taxon>Bacillati</taxon>
        <taxon>Actinomycetota</taxon>
        <taxon>Actinomycetes</taxon>
        <taxon>Pseudonocardiales</taxon>
        <taxon>Pseudonocardiaceae</taxon>
        <taxon>Saccharothrix</taxon>
    </lineage>
</organism>
<dbReference type="EMBL" id="JACHJN010000002">
    <property type="protein sequence ID" value="MBB5955144.1"/>
    <property type="molecule type" value="Genomic_DNA"/>
</dbReference>
<dbReference type="SUPFAM" id="SSF50998">
    <property type="entry name" value="Quinoprotein alcohol dehydrogenase-like"/>
    <property type="match status" value="1"/>
</dbReference>
<feature type="region of interest" description="Disordered" evidence="1">
    <location>
        <begin position="978"/>
        <end position="1003"/>
    </location>
</feature>
<evidence type="ECO:0000256" key="1">
    <source>
        <dbReference type="SAM" id="MobiDB-lite"/>
    </source>
</evidence>
<dbReference type="InterPro" id="IPR009003">
    <property type="entry name" value="Peptidase_S1_PA"/>
</dbReference>
<feature type="region of interest" description="Disordered" evidence="1">
    <location>
        <begin position="1225"/>
        <end position="1249"/>
    </location>
</feature>
<dbReference type="InterPro" id="IPR027417">
    <property type="entry name" value="P-loop_NTPase"/>
</dbReference>
<accession>A0A841CFJ8</accession>
<feature type="compositionally biased region" description="Polar residues" evidence="1">
    <location>
        <begin position="993"/>
        <end position="1003"/>
    </location>
</feature>
<evidence type="ECO:0000313" key="4">
    <source>
        <dbReference type="Proteomes" id="UP000547510"/>
    </source>
</evidence>
<keyword evidence="3" id="KW-0547">Nucleotide-binding</keyword>
<evidence type="ECO:0000259" key="2">
    <source>
        <dbReference type="Pfam" id="PF20703"/>
    </source>
</evidence>
<dbReference type="SUPFAM" id="SSF52540">
    <property type="entry name" value="P-loop containing nucleoside triphosphate hydrolases"/>
    <property type="match status" value="1"/>
</dbReference>
<reference evidence="3 4" key="1">
    <citation type="submission" date="2020-08" db="EMBL/GenBank/DDBJ databases">
        <title>Genomic Encyclopedia of Type Strains, Phase III (KMG-III): the genomes of soil and plant-associated and newly described type strains.</title>
        <authorList>
            <person name="Whitman W."/>
        </authorList>
    </citation>
    <scope>NUCLEOTIDE SEQUENCE [LARGE SCALE GENOMIC DNA]</scope>
    <source>
        <strain evidence="3 4">CECT 8640</strain>
    </source>
</reference>